<dbReference type="SUPFAM" id="SSF53955">
    <property type="entry name" value="Lysozyme-like"/>
    <property type="match status" value="1"/>
</dbReference>
<dbReference type="Pfam" id="PF01464">
    <property type="entry name" value="SLT"/>
    <property type="match status" value="1"/>
</dbReference>
<reference evidence="7 8" key="2">
    <citation type="submission" date="2019-05" db="EMBL/GenBank/DDBJ databases">
        <title>Genome evolution of the obligate endosymbiont Buchnera aphidicola.</title>
        <authorList>
            <person name="Moran N.A."/>
        </authorList>
    </citation>
    <scope>NUCLEOTIDE SEQUENCE [LARGE SCALE GENOMIC DNA]</scope>
    <source>
        <strain evidence="7 8">Aar</strain>
    </source>
</reference>
<evidence type="ECO:0000259" key="6">
    <source>
        <dbReference type="Pfam" id="PF01464"/>
    </source>
</evidence>
<dbReference type="PROSITE" id="PS00922">
    <property type="entry name" value="TRANSGLYCOSYLASE"/>
    <property type="match status" value="1"/>
</dbReference>
<feature type="domain" description="Transglycosylase SLT" evidence="6">
    <location>
        <begin position="47"/>
        <end position="170"/>
    </location>
</feature>
<reference evidence="7 8" key="1">
    <citation type="submission" date="2018-12" db="EMBL/GenBank/DDBJ databases">
        <authorList>
            <person name="Chong R.A."/>
        </authorList>
    </citation>
    <scope>NUCLEOTIDE SEQUENCE [LARGE SCALE GENOMIC DNA]</scope>
    <source>
        <strain evidence="7 8">Aar</strain>
    </source>
</reference>
<name>A0A4D6XHM2_9GAMM</name>
<dbReference type="EMBL" id="CP034900">
    <property type="protein sequence ID" value="QCI15942.1"/>
    <property type="molecule type" value="Genomic_DNA"/>
</dbReference>
<dbReference type="EC" id="4.2.2.n1" evidence="3"/>
<dbReference type="InterPro" id="IPR008258">
    <property type="entry name" value="Transglycosylase_SLT_dom_1"/>
</dbReference>
<dbReference type="GO" id="GO:0000270">
    <property type="term" value="P:peptidoglycan metabolic process"/>
    <property type="evidence" value="ECO:0007669"/>
    <property type="project" value="InterPro"/>
</dbReference>
<protein>
    <recommendedName>
        <fullName evidence="3">peptidoglycan lytic exotransglycosylase</fullName>
        <ecNumber evidence="3">4.2.2.n1</ecNumber>
    </recommendedName>
</protein>
<dbReference type="PANTHER" id="PTHR37423:SF4">
    <property type="entry name" value="ENDO-TYPE MEMBRANE-BOUND LYTIC MUREIN TRANSGLYCOSYLASE A"/>
    <property type="match status" value="1"/>
</dbReference>
<proteinExistence type="inferred from homology"/>
<evidence type="ECO:0000313" key="8">
    <source>
        <dbReference type="Proteomes" id="UP000298654"/>
    </source>
</evidence>
<dbReference type="Proteomes" id="UP000298654">
    <property type="component" value="Chromosome"/>
</dbReference>
<evidence type="ECO:0000313" key="7">
    <source>
        <dbReference type="EMBL" id="QCI15942.1"/>
    </source>
</evidence>
<comment type="similarity">
    <text evidence="2">Belongs to the transglycosylase Slt family.</text>
</comment>
<dbReference type="OrthoDB" id="5620293at2"/>
<evidence type="ECO:0000256" key="2">
    <source>
        <dbReference type="ARBA" id="ARBA00007734"/>
    </source>
</evidence>
<dbReference type="GO" id="GO:0016020">
    <property type="term" value="C:membrane"/>
    <property type="evidence" value="ECO:0007669"/>
    <property type="project" value="InterPro"/>
</dbReference>
<dbReference type="Gene3D" id="1.10.530.10">
    <property type="match status" value="1"/>
</dbReference>
<dbReference type="GO" id="GO:0071555">
    <property type="term" value="P:cell wall organization"/>
    <property type="evidence" value="ECO:0007669"/>
    <property type="project" value="UniProtKB-KW"/>
</dbReference>
<evidence type="ECO:0000256" key="4">
    <source>
        <dbReference type="ARBA" id="ARBA00023239"/>
    </source>
</evidence>
<dbReference type="InterPro" id="IPR023346">
    <property type="entry name" value="Lysozyme-like_dom_sf"/>
</dbReference>
<keyword evidence="4" id="KW-0456">Lyase</keyword>
<dbReference type="RefSeq" id="WP_158364353.1">
    <property type="nucleotide sequence ID" value="NZ_CP034900.1"/>
</dbReference>
<evidence type="ECO:0000256" key="5">
    <source>
        <dbReference type="ARBA" id="ARBA00023316"/>
    </source>
</evidence>
<evidence type="ECO:0000256" key="1">
    <source>
        <dbReference type="ARBA" id="ARBA00001420"/>
    </source>
</evidence>
<keyword evidence="5" id="KW-0961">Cell wall biogenesis/degradation</keyword>
<gene>
    <name evidence="7" type="ORF">D9V59_01325</name>
</gene>
<organism evidence="7 8">
    <name type="scientific">Buchnera aphidicola</name>
    <name type="common">Artemisaphis artemisicola</name>
    <dbReference type="NCBI Taxonomy" id="1241836"/>
    <lineage>
        <taxon>Bacteria</taxon>
        <taxon>Pseudomonadati</taxon>
        <taxon>Pseudomonadota</taxon>
        <taxon>Gammaproteobacteria</taxon>
        <taxon>Enterobacterales</taxon>
        <taxon>Erwiniaceae</taxon>
        <taxon>Buchnera</taxon>
    </lineage>
</organism>
<dbReference type="GO" id="GO:0008933">
    <property type="term" value="F:peptidoglycan lytic transglycosylase activity"/>
    <property type="evidence" value="ECO:0007669"/>
    <property type="project" value="InterPro"/>
</dbReference>
<dbReference type="AlphaFoldDB" id="A0A4D6XHM2"/>
<dbReference type="PANTHER" id="PTHR37423">
    <property type="entry name" value="SOLUBLE LYTIC MUREIN TRANSGLYCOSYLASE-RELATED"/>
    <property type="match status" value="1"/>
</dbReference>
<sequence length="196" mass="22432">MKLGIIIISIILLTGFNKFLHTESNLKMNYSITKKSIEKKLYKWNSFIEEASQKYKVDKKLIQSIIYVESSGNPNAKSSSNAIGLMQIKPSSAGLEVYRFYGKKNQPSIEELYNPQNNINIGTAYLNILQKSLINIKNKDIMKYATIISYVNGKSAFLKIFAKNNKEAIAIINQMTLKSFFSYVKKNIQQNKHFLI</sequence>
<accession>A0A4D6XHM2</accession>
<evidence type="ECO:0000256" key="3">
    <source>
        <dbReference type="ARBA" id="ARBA00012587"/>
    </source>
</evidence>
<dbReference type="InterPro" id="IPR000189">
    <property type="entry name" value="Transglyc_AS"/>
</dbReference>
<comment type="catalytic activity">
    <reaction evidence="1">
        <text>Exolytic cleavage of the (1-&gt;4)-beta-glycosidic linkage between N-acetylmuramic acid (MurNAc) and N-acetylglucosamine (GlcNAc) residues in peptidoglycan, from either the reducing or the non-reducing ends of the peptidoglycan chains, with concomitant formation of a 1,6-anhydrobond in the MurNAc residue.</text>
        <dbReference type="EC" id="4.2.2.n1"/>
    </reaction>
</comment>